<comment type="caution">
    <text evidence="8">The sequence shown here is derived from an EMBL/GenBank/DDBJ whole genome shotgun (WGS) entry which is preliminary data.</text>
</comment>
<protein>
    <recommendedName>
        <fullName evidence="7">Rhodopsin domain-containing protein</fullName>
    </recommendedName>
</protein>
<evidence type="ECO:0000256" key="2">
    <source>
        <dbReference type="ARBA" id="ARBA00022692"/>
    </source>
</evidence>
<keyword evidence="9" id="KW-1185">Reference proteome</keyword>
<dbReference type="GO" id="GO:0016020">
    <property type="term" value="C:membrane"/>
    <property type="evidence" value="ECO:0007669"/>
    <property type="project" value="UniProtKB-SubCell"/>
</dbReference>
<reference evidence="8 9" key="1">
    <citation type="submission" date="2017-11" db="EMBL/GenBank/DDBJ databases">
        <title>Comparative genomics of Botrytis spp.</title>
        <authorList>
            <person name="Valero-Jimenez C.A."/>
            <person name="Tapia P."/>
            <person name="Veloso J."/>
            <person name="Silva-Moreno E."/>
            <person name="Staats M."/>
            <person name="Valdes J.H."/>
            <person name="Van Kan J.A.L."/>
        </authorList>
    </citation>
    <scope>NUCLEOTIDE SEQUENCE [LARGE SCALE GENOMIC DNA]</scope>
    <source>
        <strain evidence="8 9">MUCL2830</strain>
    </source>
</reference>
<comment type="subcellular location">
    <subcellularLocation>
        <location evidence="1">Membrane</location>
        <topology evidence="1">Multi-pass membrane protein</topology>
    </subcellularLocation>
</comment>
<keyword evidence="3 6" id="KW-1133">Transmembrane helix</keyword>
<accession>A0A4Y8CFJ3</accession>
<dbReference type="AlphaFoldDB" id="A0A4Y8CFJ3"/>
<evidence type="ECO:0000256" key="3">
    <source>
        <dbReference type="ARBA" id="ARBA00022989"/>
    </source>
</evidence>
<gene>
    <name evidence="8" type="ORF">BOTCAL_0938g00010</name>
</gene>
<comment type="similarity">
    <text evidence="5">Belongs to the SAT4 family.</text>
</comment>
<keyword evidence="4 6" id="KW-0472">Membrane</keyword>
<feature type="transmembrane region" description="Helical" evidence="6">
    <location>
        <begin position="63"/>
        <end position="90"/>
    </location>
</feature>
<evidence type="ECO:0000313" key="8">
    <source>
        <dbReference type="EMBL" id="TEY29575.1"/>
    </source>
</evidence>
<feature type="transmembrane region" description="Helical" evidence="6">
    <location>
        <begin position="32"/>
        <end position="51"/>
    </location>
</feature>
<name>A0A4Y8CFJ3_9HELO</name>
<dbReference type="EMBL" id="PHWZ01000934">
    <property type="protein sequence ID" value="TEY29575.1"/>
    <property type="molecule type" value="Genomic_DNA"/>
</dbReference>
<proteinExistence type="inferred from homology"/>
<dbReference type="PANTHER" id="PTHR33048">
    <property type="entry name" value="PTH11-LIKE INTEGRAL MEMBRANE PROTEIN (AFU_ORTHOLOGUE AFUA_5G11245)"/>
    <property type="match status" value="1"/>
</dbReference>
<evidence type="ECO:0000256" key="1">
    <source>
        <dbReference type="ARBA" id="ARBA00004141"/>
    </source>
</evidence>
<dbReference type="PANTHER" id="PTHR33048:SF123">
    <property type="entry name" value="INTEGRAL MEMBRANE PROTEIN"/>
    <property type="match status" value="1"/>
</dbReference>
<evidence type="ECO:0000259" key="7">
    <source>
        <dbReference type="Pfam" id="PF20684"/>
    </source>
</evidence>
<evidence type="ECO:0000313" key="9">
    <source>
        <dbReference type="Proteomes" id="UP000297299"/>
    </source>
</evidence>
<dbReference type="InterPro" id="IPR049326">
    <property type="entry name" value="Rhodopsin_dom_fungi"/>
</dbReference>
<sequence>MSYVQSGFAIITDIFLTASPIAILWNKLAICGLMSLGLMATIANALRNAFIPSLEESDLSHTIVPIVIVADLEFSLGVIAACVPTIMPLFSNHKNKESKTYNKMSGVNQNTIGSHGAKLNNGVMASDIELCYPYNTRTIANATFSQDGEQISDAELPLRVADRERVSGLQIPISTSWKVESKSMI</sequence>
<organism evidence="8 9">
    <name type="scientific">Botryotinia calthae</name>
    <dbReference type="NCBI Taxonomy" id="38488"/>
    <lineage>
        <taxon>Eukaryota</taxon>
        <taxon>Fungi</taxon>
        <taxon>Dikarya</taxon>
        <taxon>Ascomycota</taxon>
        <taxon>Pezizomycotina</taxon>
        <taxon>Leotiomycetes</taxon>
        <taxon>Helotiales</taxon>
        <taxon>Sclerotiniaceae</taxon>
        <taxon>Botryotinia</taxon>
    </lineage>
</organism>
<keyword evidence="2 6" id="KW-0812">Transmembrane</keyword>
<dbReference type="Pfam" id="PF20684">
    <property type="entry name" value="Fung_rhodopsin"/>
    <property type="match status" value="1"/>
</dbReference>
<dbReference type="Proteomes" id="UP000297299">
    <property type="component" value="Unassembled WGS sequence"/>
</dbReference>
<feature type="domain" description="Rhodopsin" evidence="7">
    <location>
        <begin position="2"/>
        <end position="91"/>
    </location>
</feature>
<dbReference type="STRING" id="38488.A0A4Y8CFJ3"/>
<dbReference type="InterPro" id="IPR052337">
    <property type="entry name" value="SAT4-like"/>
</dbReference>
<evidence type="ECO:0000256" key="5">
    <source>
        <dbReference type="ARBA" id="ARBA00038359"/>
    </source>
</evidence>
<evidence type="ECO:0000256" key="6">
    <source>
        <dbReference type="SAM" id="Phobius"/>
    </source>
</evidence>
<evidence type="ECO:0000256" key="4">
    <source>
        <dbReference type="ARBA" id="ARBA00023136"/>
    </source>
</evidence>
<dbReference type="OrthoDB" id="5022096at2759"/>